<feature type="region of interest" description="Disordered" evidence="3">
    <location>
        <begin position="420"/>
        <end position="445"/>
    </location>
</feature>
<feature type="domain" description="RMI1 N-terminal" evidence="5">
    <location>
        <begin position="14"/>
        <end position="63"/>
    </location>
</feature>
<feature type="compositionally biased region" description="Low complexity" evidence="3">
    <location>
        <begin position="236"/>
        <end position="247"/>
    </location>
</feature>
<feature type="region of interest" description="Disordered" evidence="3">
    <location>
        <begin position="115"/>
        <end position="134"/>
    </location>
</feature>
<protein>
    <recommendedName>
        <fullName evidence="2">RecQ-mediated genome instability protein 1</fullName>
    </recommendedName>
</protein>
<feature type="compositionally biased region" description="Acidic residues" evidence="3">
    <location>
        <begin position="118"/>
        <end position="129"/>
    </location>
</feature>
<sequence length="538" mass="59039">MPAPAQVKDWLRQHYPKPDVDPQWLDECYAWIEGEFRLNPITQFDDIVEHINSQLLQSDLRDSTIAGTGLPPNVTEEDDIVLTGPPVLVEIVAITEIGHSAFSLQQVRQARLEHADLEDLEDENDEDEGPIPKYPRSMLKLQLSDGTTTIQAIEYRRLPELTLGETQLGYKMLLKNVPVRRGVAFLEPKCVVMKGHYNADREALQDVEFARSLRQRLGQPEDPARDIPQDPPPPAHAAQADNAIGRPVRPRAPPSAPASGVRSPLRELSEPVEPPVAGPSRISHDDDEGQPRRRKLPTKRSPSPDPPPRAQPPTHSRYFSATGNGRAGTGNAADLAREGLFSPHRYAPLFAPDSDEDDWAALDSIDAGPGPSATLVASGEQGASRKIQDQVQNSDFDYDFDAELEEQELLELERVEREAMTASAGSARGRSVTIATSSSTTQTSSMAVVPGLSGIRTAVVRSVHSSTADEFDGDESESESPGARGNEARALPARIDLGVITIEDSDEDDKENVPLPTRHVRRRMERPPDDDDVIEISD</sequence>
<feature type="domain" description="RecQ mediated genome instability protein 1 OB-fold" evidence="4">
    <location>
        <begin position="70"/>
        <end position="196"/>
    </location>
</feature>
<feature type="compositionally biased region" description="Acidic residues" evidence="3">
    <location>
        <begin position="469"/>
        <end position="478"/>
    </location>
</feature>
<evidence type="ECO:0000259" key="4">
    <source>
        <dbReference type="Pfam" id="PF08585"/>
    </source>
</evidence>
<comment type="similarity">
    <text evidence="1">Belongs to the RMI1 family.</text>
</comment>
<dbReference type="InterPro" id="IPR013894">
    <property type="entry name" value="RMI1_OB"/>
</dbReference>
<dbReference type="PANTHER" id="PTHR14790:SF15">
    <property type="entry name" value="RECQ-MEDIATED GENOME INSTABILITY PROTEIN 1"/>
    <property type="match status" value="1"/>
</dbReference>
<dbReference type="InterPro" id="IPR049363">
    <property type="entry name" value="RMI1_N"/>
</dbReference>
<dbReference type="EMBL" id="KV722344">
    <property type="protein sequence ID" value="OCH94365.1"/>
    <property type="molecule type" value="Genomic_DNA"/>
</dbReference>
<keyword evidence="7" id="KW-1185">Reference proteome</keyword>
<dbReference type="SMART" id="SM01161">
    <property type="entry name" value="DUF1767"/>
    <property type="match status" value="1"/>
</dbReference>
<dbReference type="Proteomes" id="UP000250043">
    <property type="component" value="Unassembled WGS sequence"/>
</dbReference>
<dbReference type="AlphaFoldDB" id="A0A8E2DRC3"/>
<feature type="region of interest" description="Disordered" evidence="3">
    <location>
        <begin position="463"/>
        <end position="538"/>
    </location>
</feature>
<reference evidence="6 7" key="1">
    <citation type="submission" date="2016-07" db="EMBL/GenBank/DDBJ databases">
        <title>Draft genome of the white-rot fungus Obba rivulosa 3A-2.</title>
        <authorList>
            <consortium name="DOE Joint Genome Institute"/>
            <person name="Miettinen O."/>
            <person name="Riley R."/>
            <person name="Acob R."/>
            <person name="Barry K."/>
            <person name="Cullen D."/>
            <person name="De Vries R."/>
            <person name="Hainaut M."/>
            <person name="Hatakka A."/>
            <person name="Henrissat B."/>
            <person name="Hilden K."/>
            <person name="Kuo R."/>
            <person name="Labutti K."/>
            <person name="Lipzen A."/>
            <person name="Makela M.R."/>
            <person name="Sandor L."/>
            <person name="Spatafora J.W."/>
            <person name="Grigoriev I.V."/>
            <person name="Hibbett D.S."/>
        </authorList>
    </citation>
    <scope>NUCLEOTIDE SEQUENCE [LARGE SCALE GENOMIC DNA]</scope>
    <source>
        <strain evidence="6 7">3A-2</strain>
    </source>
</reference>
<gene>
    <name evidence="6" type="ORF">OBBRIDRAFT_823487</name>
</gene>
<feature type="compositionally biased region" description="Low complexity" evidence="3">
    <location>
        <begin position="431"/>
        <end position="445"/>
    </location>
</feature>
<evidence type="ECO:0000256" key="2">
    <source>
        <dbReference type="ARBA" id="ARBA00018987"/>
    </source>
</evidence>
<accession>A0A8E2DRC3</accession>
<evidence type="ECO:0000313" key="7">
    <source>
        <dbReference type="Proteomes" id="UP000250043"/>
    </source>
</evidence>
<evidence type="ECO:0000256" key="3">
    <source>
        <dbReference type="SAM" id="MobiDB-lite"/>
    </source>
</evidence>
<name>A0A8E2DRC3_9APHY</name>
<dbReference type="InterPro" id="IPR042470">
    <property type="entry name" value="RMI1_N_C_sf"/>
</dbReference>
<dbReference type="GO" id="GO:0000712">
    <property type="term" value="P:resolution of meiotic recombination intermediates"/>
    <property type="evidence" value="ECO:0007669"/>
    <property type="project" value="TreeGrafter"/>
</dbReference>
<organism evidence="6 7">
    <name type="scientific">Obba rivulosa</name>
    <dbReference type="NCBI Taxonomy" id="1052685"/>
    <lineage>
        <taxon>Eukaryota</taxon>
        <taxon>Fungi</taxon>
        <taxon>Dikarya</taxon>
        <taxon>Basidiomycota</taxon>
        <taxon>Agaricomycotina</taxon>
        <taxon>Agaricomycetes</taxon>
        <taxon>Polyporales</taxon>
        <taxon>Gelatoporiaceae</taxon>
        <taxon>Obba</taxon>
    </lineage>
</organism>
<dbReference type="GO" id="GO:0016604">
    <property type="term" value="C:nuclear body"/>
    <property type="evidence" value="ECO:0007669"/>
    <property type="project" value="TreeGrafter"/>
</dbReference>
<dbReference type="Pfam" id="PF21000">
    <property type="entry name" value="RMI1_N_N"/>
    <property type="match status" value="1"/>
</dbReference>
<dbReference type="GO" id="GO:0031422">
    <property type="term" value="C:RecQ family helicase-topoisomerase III complex"/>
    <property type="evidence" value="ECO:0007669"/>
    <property type="project" value="TreeGrafter"/>
</dbReference>
<dbReference type="PANTHER" id="PTHR14790">
    <property type="entry name" value="RECQ-MEDIATED GENOME INSTABILITY PROTEIN 1 RMI1"/>
    <property type="match status" value="1"/>
</dbReference>
<evidence type="ECO:0000313" key="6">
    <source>
        <dbReference type="EMBL" id="OCH94365.1"/>
    </source>
</evidence>
<evidence type="ECO:0000256" key="1">
    <source>
        <dbReference type="ARBA" id="ARBA00006395"/>
    </source>
</evidence>
<dbReference type="GO" id="GO:0000724">
    <property type="term" value="P:double-strand break repair via homologous recombination"/>
    <property type="evidence" value="ECO:0007669"/>
    <property type="project" value="TreeGrafter"/>
</dbReference>
<feature type="compositionally biased region" description="Acidic residues" evidence="3">
    <location>
        <begin position="528"/>
        <end position="538"/>
    </location>
</feature>
<dbReference type="Gene3D" id="2.40.50.770">
    <property type="entry name" value="RecQ-mediated genome instability protein Rmi1, C-terminal domain"/>
    <property type="match status" value="1"/>
</dbReference>
<feature type="region of interest" description="Disordered" evidence="3">
    <location>
        <begin position="219"/>
        <end position="336"/>
    </location>
</feature>
<feature type="compositionally biased region" description="Low complexity" evidence="3">
    <location>
        <begin position="321"/>
        <end position="333"/>
    </location>
</feature>
<feature type="region of interest" description="Disordered" evidence="3">
    <location>
        <begin position="360"/>
        <end position="390"/>
    </location>
</feature>
<proteinExistence type="inferred from homology"/>
<evidence type="ECO:0000259" key="5">
    <source>
        <dbReference type="Pfam" id="PF21000"/>
    </source>
</evidence>
<dbReference type="Pfam" id="PF08585">
    <property type="entry name" value="RMI1_N_C"/>
    <property type="match status" value="1"/>
</dbReference>
<dbReference type="OrthoDB" id="341511at2759"/>